<gene>
    <name evidence="1" type="ORF">MRB53_025873</name>
</gene>
<evidence type="ECO:0000313" key="1">
    <source>
        <dbReference type="EMBL" id="KAJ8632537.1"/>
    </source>
</evidence>
<comment type="caution">
    <text evidence="1">The sequence shown here is derived from an EMBL/GenBank/DDBJ whole genome shotgun (WGS) entry which is preliminary data.</text>
</comment>
<dbReference type="EMBL" id="CM056816">
    <property type="protein sequence ID" value="KAJ8632537.1"/>
    <property type="molecule type" value="Genomic_DNA"/>
</dbReference>
<organism evidence="1 2">
    <name type="scientific">Persea americana</name>
    <name type="common">Avocado</name>
    <dbReference type="NCBI Taxonomy" id="3435"/>
    <lineage>
        <taxon>Eukaryota</taxon>
        <taxon>Viridiplantae</taxon>
        <taxon>Streptophyta</taxon>
        <taxon>Embryophyta</taxon>
        <taxon>Tracheophyta</taxon>
        <taxon>Spermatophyta</taxon>
        <taxon>Magnoliopsida</taxon>
        <taxon>Magnoliidae</taxon>
        <taxon>Laurales</taxon>
        <taxon>Lauraceae</taxon>
        <taxon>Persea</taxon>
    </lineage>
</organism>
<keyword evidence="2" id="KW-1185">Reference proteome</keyword>
<evidence type="ECO:0000313" key="2">
    <source>
        <dbReference type="Proteomes" id="UP001234297"/>
    </source>
</evidence>
<protein>
    <submittedName>
        <fullName evidence="1">Uncharacterized protein</fullName>
    </submittedName>
</protein>
<proteinExistence type="predicted"/>
<accession>A0ACC2LHF9</accession>
<sequence>METSRCREPQVTDDRGQREDLVCAGFVLAFDFDLLPTRSFFLEFVAKSKTRKEKPENRESMRQPGGRVPPKTQNPSKPRPSFLSPSKTPKPFQNPLRLSLTIRFFLFFALDHLRKQKSMATRPLGAMEVPILGSDSTQWIELTVPSSSSPSSSEPCAPPTENAASCHVIGDPPSYLIWRIHKSLPHALELLELSGCEEFPKAGLRLMFPHALCPFAFVCKNEVGSAAGNMYLLYAMTVCGVAYLFRLQNICAYESGSVFPQNEFVEYNLQTDLQCPKITCIAATLGCLVIGRHDGSIGCYQLGLLDQRSPGFMHELRDDVGMGRLWGLMARGKVVGAAQSLVVSEINRRKLLFVLHVDGNLRIWDLHGRVKVLNFNVGLLQSSGSVFSRLWIGDATSYDASLIPLAISSRSNAEAATAMIIVHHLQFGLGDKVTLAAEPSTKTIPLEEGRLIDLKLTCNKLWILKEDGSMLYDLYHTDVNMKETCTYGLQEVFVADQLFQGTEHVSDDLIWATCSIFPSLKDQVVPFVSSIFFRRLLHPGVRQNAALHATIKDHDKHLTESEFRSLTIEGLKKEFFSIMESEGVADNPISVIYYWKKFCTQYFHNWCQNSVPYGLLLDSSKGAIGLIRRSSVSLFRSLEDIELLIYGSFDEYGDFLSSELVLLGDDLDYEILFEVLRCISSISHQLGKAAAAVFYETLVSPQIISSEDVISRFMKILETGYSSSVTTSNRMQFGTDPTWEKELADHRNQRKFSVDMLLSLYSLCNKATSWSRVFDVVEKYLRYLVPRKCMLSSDSNEHFSIGTQLLVQATSQVARVMVESAFDILMLLGYLVNISGQVHMVHEDISRVQLQLIPMVQELLMQWLIVHLMGTTPSESLLLEDFSSRLSSLHIDNKTDKKSWDAKLGTFDFTLTCILSLNCHGSFEDQGHFSSSSFPNPSSFISSVRNLSSLIVWGGTGEESPNFFFHTIELATILLKHGQYEAVEILLIIIDAYSRKEKISHSVQSTDREWCAHLHLLGFCLLVRAHRGSHGILKERKVREAVRCFFRAACGQGACEALQQLSFQTGLPYPVDITSPEKWKLHYYQWTMQIFEQYNMSEGACQFALAALEQVDEVVKLEDGSSGDTVPESATTIRGRLWANVFKFTLDLNRYTDAYCAIISNPDEDSKCICLRRFLIVLCERGATKVLCDGELPFVGLLDKVEQELVWKAERSDIAAKPNLYKLLYAFEMHRQNWRKAASYMYQYSIRLKKEAPLKENLQLSFALQERLEALSAAINALHLVHPAYAWIDSPHENYFCPDQHSPNKKARRIMGVSSVVNDDAQSLKHQVCVDIEKLENDFVLTSAEYLLILSNIKPPFTGSQTILSDLVDLLIQGNLYDMAFTVLLKFWKDSGLKRELERVFVAISQKCCPSRVNSSFTGTQGLLLTYSEGETSFHGAIEMSPTLHHSKGNSQWEILELYLDKYRKLHPRLLVTVAETLLHTDPQIELPLWLVHLFKGGRRAISCGMTGIEPDPATLFRLYVDYGRYTEATNLFLEYMESFTSLRSADVINRKKMSAVWFPYTAIERLWCQLEELRRSSNMVDQSEKLQKLLHGALLNHLKQVKIDSEDAVSAAL</sequence>
<dbReference type="Proteomes" id="UP001234297">
    <property type="component" value="Chromosome 8"/>
</dbReference>
<reference evidence="1 2" key="1">
    <citation type="journal article" date="2022" name="Hortic Res">
        <title>A haplotype resolved chromosomal level avocado genome allows analysis of novel avocado genes.</title>
        <authorList>
            <person name="Nath O."/>
            <person name="Fletcher S.J."/>
            <person name="Hayward A."/>
            <person name="Shaw L.M."/>
            <person name="Masouleh A.K."/>
            <person name="Furtado A."/>
            <person name="Henry R.J."/>
            <person name="Mitter N."/>
        </authorList>
    </citation>
    <scope>NUCLEOTIDE SEQUENCE [LARGE SCALE GENOMIC DNA]</scope>
    <source>
        <strain evidence="2">cv. Hass</strain>
    </source>
</reference>
<name>A0ACC2LHF9_PERAE</name>